<protein>
    <submittedName>
        <fullName evidence="2">Uncharacterized protein</fullName>
    </submittedName>
</protein>
<dbReference type="PANTHER" id="PTHR31059">
    <property type="entry name" value="HSSA/B-LIKE PROTEIN 1-RELATED-RELATED"/>
    <property type="match status" value="1"/>
</dbReference>
<dbReference type="PANTHER" id="PTHR31059:SF5">
    <property type="entry name" value="HSSA_B-LIKE PROTEIN 1-RELATED"/>
    <property type="match status" value="1"/>
</dbReference>
<name>A0AAN7YSC5_9MYCE</name>
<dbReference type="Proteomes" id="UP001344447">
    <property type="component" value="Unassembled WGS sequence"/>
</dbReference>
<organism evidence="2 3">
    <name type="scientific">Dictyostelium firmibasis</name>
    <dbReference type="NCBI Taxonomy" id="79012"/>
    <lineage>
        <taxon>Eukaryota</taxon>
        <taxon>Amoebozoa</taxon>
        <taxon>Evosea</taxon>
        <taxon>Eumycetozoa</taxon>
        <taxon>Dictyostelia</taxon>
        <taxon>Dictyosteliales</taxon>
        <taxon>Dictyosteliaceae</taxon>
        <taxon>Dictyostelium</taxon>
    </lineage>
</organism>
<dbReference type="EMBL" id="JAVFKY010000001">
    <property type="protein sequence ID" value="KAK5582829.1"/>
    <property type="molecule type" value="Genomic_DNA"/>
</dbReference>
<dbReference type="InterPro" id="IPR008455">
    <property type="entry name" value="HssA/B-related"/>
</dbReference>
<dbReference type="InterPro" id="IPR050533">
    <property type="entry name" value="HssA/B-like_chaperone"/>
</dbReference>
<keyword evidence="3" id="KW-1185">Reference proteome</keyword>
<gene>
    <name evidence="2" type="ORF">RB653_004417</name>
</gene>
<sequence length="85" mass="8483">MTIFSTISSIGNASTSSKSKIFSMTNSSGVQSLNNISCGGCGGDIVYTGPSGHSYTLPELIAIGVAHTTAFLMGTGVGKGKNCGC</sequence>
<evidence type="ECO:0000313" key="3">
    <source>
        <dbReference type="Proteomes" id="UP001344447"/>
    </source>
</evidence>
<proteinExistence type="inferred from homology"/>
<accession>A0AAN7YSC5</accession>
<dbReference type="AlphaFoldDB" id="A0AAN7YSC5"/>
<comment type="similarity">
    <text evidence="1">Belongs to the hssA/B family.</text>
</comment>
<dbReference type="Pfam" id="PF05710">
    <property type="entry name" value="Coiled"/>
    <property type="match status" value="1"/>
</dbReference>
<reference evidence="2 3" key="1">
    <citation type="submission" date="2023-11" db="EMBL/GenBank/DDBJ databases">
        <title>Dfirmibasis_genome.</title>
        <authorList>
            <person name="Edelbroek B."/>
            <person name="Kjellin J."/>
            <person name="Jerlstrom-Hultqvist J."/>
            <person name="Soderbom F."/>
        </authorList>
    </citation>
    <scope>NUCLEOTIDE SEQUENCE [LARGE SCALE GENOMIC DNA]</scope>
    <source>
        <strain evidence="2 3">TNS-C-14</strain>
    </source>
</reference>
<evidence type="ECO:0000313" key="2">
    <source>
        <dbReference type="EMBL" id="KAK5582829.1"/>
    </source>
</evidence>
<comment type="caution">
    <text evidence="2">The sequence shown here is derived from an EMBL/GenBank/DDBJ whole genome shotgun (WGS) entry which is preliminary data.</text>
</comment>
<evidence type="ECO:0000256" key="1">
    <source>
        <dbReference type="ARBA" id="ARBA00038086"/>
    </source>
</evidence>